<gene>
    <name evidence="2" type="ORF">KP509_21G040500</name>
</gene>
<accession>A0A8T2SC94</accession>
<protein>
    <recommendedName>
        <fullName evidence="1">Reverse transcriptase zinc-binding domain-containing protein</fullName>
    </recommendedName>
</protein>
<reference evidence="2" key="1">
    <citation type="submission" date="2021-08" db="EMBL/GenBank/DDBJ databases">
        <title>WGS assembly of Ceratopteris richardii.</title>
        <authorList>
            <person name="Marchant D.B."/>
            <person name="Chen G."/>
            <person name="Jenkins J."/>
            <person name="Shu S."/>
            <person name="Leebens-Mack J."/>
            <person name="Grimwood J."/>
            <person name="Schmutz J."/>
            <person name="Soltis P."/>
            <person name="Soltis D."/>
            <person name="Chen Z.-H."/>
        </authorList>
    </citation>
    <scope>NUCLEOTIDE SEQUENCE</scope>
    <source>
        <strain evidence="2">Whitten #5841</strain>
        <tissue evidence="2">Leaf</tissue>
    </source>
</reference>
<evidence type="ECO:0000313" key="3">
    <source>
        <dbReference type="Proteomes" id="UP000825935"/>
    </source>
</evidence>
<organism evidence="2 3">
    <name type="scientific">Ceratopteris richardii</name>
    <name type="common">Triangle waterfern</name>
    <dbReference type="NCBI Taxonomy" id="49495"/>
    <lineage>
        <taxon>Eukaryota</taxon>
        <taxon>Viridiplantae</taxon>
        <taxon>Streptophyta</taxon>
        <taxon>Embryophyta</taxon>
        <taxon>Tracheophyta</taxon>
        <taxon>Polypodiopsida</taxon>
        <taxon>Polypodiidae</taxon>
        <taxon>Polypodiales</taxon>
        <taxon>Pteridineae</taxon>
        <taxon>Pteridaceae</taxon>
        <taxon>Parkerioideae</taxon>
        <taxon>Ceratopteris</taxon>
    </lineage>
</organism>
<dbReference type="EMBL" id="CM035426">
    <property type="protein sequence ID" value="KAH7315223.1"/>
    <property type="molecule type" value="Genomic_DNA"/>
</dbReference>
<comment type="caution">
    <text evidence="2">The sequence shown here is derived from an EMBL/GenBank/DDBJ whole genome shotgun (WGS) entry which is preliminary data.</text>
</comment>
<sequence length="316" mass="37548">MIPSGNSCPFLPFGGSMQWGLLIGLSGFNYVSFCSNSKSLFRLMRLIQHMRWWNGIAKCYDSKWEFLPFPSIWWIYAVGPAYRSNWIQLLLFLQQFQIPLSIDASDPWRDWLFAKHTRWWNGAARTFYLSLVHCNDITTQCILRWKMRRTQDWWHARFATIWDSSLTSKMKVFMWWISVGHFTLGAFLSKHGIQGVRCPHCASYAETMYRAFWTCSYVERWWNTLFLFSIWDSKPSKFFSTFLLFDSGSKACDWVRKRCVFFLLFNIWKLRNKMAFGNKSSVPHFSWTLCKAKLRMDMDVMSAKHRSAIVAFLDKI</sequence>
<keyword evidence="3" id="KW-1185">Reference proteome</keyword>
<evidence type="ECO:0000313" key="2">
    <source>
        <dbReference type="EMBL" id="KAH7315223.1"/>
    </source>
</evidence>
<evidence type="ECO:0000259" key="1">
    <source>
        <dbReference type="Pfam" id="PF13966"/>
    </source>
</evidence>
<proteinExistence type="predicted"/>
<dbReference type="InterPro" id="IPR026960">
    <property type="entry name" value="RVT-Znf"/>
</dbReference>
<dbReference type="Proteomes" id="UP000825935">
    <property type="component" value="Chromosome 21"/>
</dbReference>
<dbReference type="AlphaFoldDB" id="A0A8T2SC94"/>
<name>A0A8T2SC94_CERRI</name>
<feature type="domain" description="Reverse transcriptase zinc-binding" evidence="1">
    <location>
        <begin position="152"/>
        <end position="222"/>
    </location>
</feature>
<dbReference type="Pfam" id="PF13966">
    <property type="entry name" value="zf-RVT"/>
    <property type="match status" value="1"/>
</dbReference>